<keyword evidence="2 6" id="KW-0862">Zinc</keyword>
<dbReference type="GO" id="GO:0005737">
    <property type="term" value="C:cytoplasm"/>
    <property type="evidence" value="ECO:0007669"/>
    <property type="project" value="UniProtKB-SubCell"/>
</dbReference>
<dbReference type="Pfam" id="PF01430">
    <property type="entry name" value="HSP33"/>
    <property type="match status" value="1"/>
</dbReference>
<comment type="PTM">
    <text evidence="6">Under oxidizing conditions two disulfide bonds are formed involving the reactive cysteines. Under reducing conditions zinc is bound to the reactive cysteines and the protein is inactive.</text>
</comment>
<evidence type="ECO:0000313" key="7">
    <source>
        <dbReference type="EMBL" id="SJZ38893.1"/>
    </source>
</evidence>
<keyword evidence="4 6" id="KW-0143">Chaperone</keyword>
<comment type="subcellular location">
    <subcellularLocation>
        <location evidence="6">Cytoplasm</location>
    </subcellularLocation>
</comment>
<evidence type="ECO:0000256" key="1">
    <source>
        <dbReference type="ARBA" id="ARBA00022490"/>
    </source>
</evidence>
<dbReference type="SUPFAM" id="SSF118352">
    <property type="entry name" value="HSP33 redox switch-like"/>
    <property type="match status" value="1"/>
</dbReference>
<dbReference type="PANTHER" id="PTHR30111">
    <property type="entry name" value="33 KDA CHAPERONIN"/>
    <property type="match status" value="1"/>
</dbReference>
<reference evidence="8" key="1">
    <citation type="submission" date="2017-02" db="EMBL/GenBank/DDBJ databases">
        <authorList>
            <person name="Varghese N."/>
            <person name="Submissions S."/>
        </authorList>
    </citation>
    <scope>NUCLEOTIDE SEQUENCE [LARGE SCALE GENOMIC DNA]</scope>
    <source>
        <strain evidence="8">ATCC 25662</strain>
    </source>
</reference>
<sequence>MKDILVKAIALNGKVRMYANRTTALCEQARLQHDLWPTSQAALGRIMSIGSMMAGMLKNDDDKITIQINGNGPIGTCMVECKQNGDVKGFVGDNEIYLKYNDNNKLAVGLAVGTDGYLKVTRSLGMKVDFTGQVALQTGEIGEDFAYYFTVSEQTPSAVSVGVLVDTDYSCLAAGGLLIQIMPDATEEDVAKVEEAVATLEPISTMIKNGHTPQDIVMRLFDDVEILEESPIQWHCDCNKDRFKGALTTLKSSDLEEMIEEDHGCQVKCEYCNKTYDFSEDELKSILEFRKSCGK</sequence>
<dbReference type="RefSeq" id="WP_078710848.1">
    <property type="nucleotide sequence ID" value="NZ_FUWY01000001.1"/>
</dbReference>
<evidence type="ECO:0000256" key="6">
    <source>
        <dbReference type="HAMAP-Rule" id="MF_00117"/>
    </source>
</evidence>
<evidence type="ECO:0000256" key="5">
    <source>
        <dbReference type="ARBA" id="ARBA00023284"/>
    </source>
</evidence>
<dbReference type="InterPro" id="IPR016154">
    <property type="entry name" value="Heat_shock_Hsp33_C"/>
</dbReference>
<dbReference type="Gene3D" id="3.90.1280.10">
    <property type="entry name" value="HSP33 redox switch-like"/>
    <property type="match status" value="1"/>
</dbReference>
<accession>A0A1T4K9A5</accession>
<dbReference type="GO" id="GO:0044183">
    <property type="term" value="F:protein folding chaperone"/>
    <property type="evidence" value="ECO:0007669"/>
    <property type="project" value="TreeGrafter"/>
</dbReference>
<proteinExistence type="inferred from homology"/>
<dbReference type="HAMAP" id="MF_00117">
    <property type="entry name" value="HslO"/>
    <property type="match status" value="1"/>
</dbReference>
<dbReference type="GO" id="GO:0042026">
    <property type="term" value="P:protein refolding"/>
    <property type="evidence" value="ECO:0007669"/>
    <property type="project" value="TreeGrafter"/>
</dbReference>
<dbReference type="SUPFAM" id="SSF64397">
    <property type="entry name" value="Hsp33 domain"/>
    <property type="match status" value="1"/>
</dbReference>
<comment type="similarity">
    <text evidence="6">Belongs to the HSP33 family.</text>
</comment>
<dbReference type="EMBL" id="FUWY01000001">
    <property type="protein sequence ID" value="SJZ38893.1"/>
    <property type="molecule type" value="Genomic_DNA"/>
</dbReference>
<evidence type="ECO:0000313" key="8">
    <source>
        <dbReference type="Proteomes" id="UP000243297"/>
    </source>
</evidence>
<dbReference type="OrthoDB" id="9776534at2"/>
<gene>
    <name evidence="6" type="primary">hslO</name>
    <name evidence="7" type="ORF">SAMN02745191_0404</name>
</gene>
<dbReference type="Gene3D" id="3.55.30.10">
    <property type="entry name" value="Hsp33 domain"/>
    <property type="match status" value="1"/>
</dbReference>
<dbReference type="PANTHER" id="PTHR30111:SF1">
    <property type="entry name" value="33 KDA CHAPERONIN"/>
    <property type="match status" value="1"/>
</dbReference>
<keyword evidence="1 6" id="KW-0963">Cytoplasm</keyword>
<evidence type="ECO:0000256" key="3">
    <source>
        <dbReference type="ARBA" id="ARBA00023157"/>
    </source>
</evidence>
<protein>
    <recommendedName>
        <fullName evidence="6">33 kDa chaperonin</fullName>
    </recommendedName>
    <alternativeName>
        <fullName evidence="6">Heat shock protein 33 homolog</fullName>
        <shortName evidence="6">HSP33</shortName>
    </alternativeName>
</protein>
<feature type="disulfide bond" description="Redox-active" evidence="6">
    <location>
        <begin position="269"/>
        <end position="272"/>
    </location>
</feature>
<organism evidence="7 8">
    <name type="scientific">Anaerorhabdus furcosa</name>
    <dbReference type="NCBI Taxonomy" id="118967"/>
    <lineage>
        <taxon>Bacteria</taxon>
        <taxon>Bacillati</taxon>
        <taxon>Bacillota</taxon>
        <taxon>Erysipelotrichia</taxon>
        <taxon>Erysipelotrichales</taxon>
        <taxon>Erysipelotrichaceae</taxon>
        <taxon>Anaerorhabdus</taxon>
    </lineage>
</organism>
<name>A0A1T4K9A5_9FIRM</name>
<dbReference type="CDD" id="cd00498">
    <property type="entry name" value="Hsp33"/>
    <property type="match status" value="1"/>
</dbReference>
<evidence type="ECO:0000256" key="4">
    <source>
        <dbReference type="ARBA" id="ARBA00023186"/>
    </source>
</evidence>
<dbReference type="GO" id="GO:0051082">
    <property type="term" value="F:unfolded protein binding"/>
    <property type="evidence" value="ECO:0007669"/>
    <property type="project" value="UniProtKB-UniRule"/>
</dbReference>
<comment type="function">
    <text evidence="6">Redox regulated molecular chaperone. Protects both thermally unfolding and oxidatively damaged proteins from irreversible aggregation. Plays an important role in the bacterial defense system toward oxidative stress.</text>
</comment>
<keyword evidence="8" id="KW-1185">Reference proteome</keyword>
<feature type="disulfide bond" description="Redox-active" evidence="6">
    <location>
        <begin position="236"/>
        <end position="238"/>
    </location>
</feature>
<keyword evidence="3 6" id="KW-1015">Disulfide bond</keyword>
<evidence type="ECO:0000256" key="2">
    <source>
        <dbReference type="ARBA" id="ARBA00022833"/>
    </source>
</evidence>
<dbReference type="NCBIfam" id="NF001033">
    <property type="entry name" value="PRK00114.1"/>
    <property type="match status" value="1"/>
</dbReference>
<dbReference type="InterPro" id="IPR016153">
    <property type="entry name" value="Heat_shock_Hsp33_N"/>
</dbReference>
<dbReference type="InterPro" id="IPR000397">
    <property type="entry name" value="Heat_shock_Hsp33"/>
</dbReference>
<dbReference type="PIRSF" id="PIRSF005261">
    <property type="entry name" value="Heat_shock_Hsp33"/>
    <property type="match status" value="1"/>
</dbReference>
<dbReference type="Proteomes" id="UP000243297">
    <property type="component" value="Unassembled WGS sequence"/>
</dbReference>
<keyword evidence="5 6" id="KW-0676">Redox-active center</keyword>
<dbReference type="AlphaFoldDB" id="A0A1T4K9A5"/>
<dbReference type="STRING" id="118967.SAMN02745191_0404"/>